<dbReference type="Gene3D" id="1.20.1250.20">
    <property type="entry name" value="MFS general substrate transporter like domains"/>
    <property type="match status" value="1"/>
</dbReference>
<feature type="transmembrane region" description="Helical" evidence="6">
    <location>
        <begin position="366"/>
        <end position="391"/>
    </location>
</feature>
<dbReference type="GO" id="GO:0016020">
    <property type="term" value="C:membrane"/>
    <property type="evidence" value="ECO:0007669"/>
    <property type="project" value="UniProtKB-SubCell"/>
</dbReference>
<feature type="transmembrane region" description="Helical" evidence="6">
    <location>
        <begin position="341"/>
        <end position="359"/>
    </location>
</feature>
<dbReference type="AlphaFoldDB" id="A0A8S8ZGJ6"/>
<evidence type="ECO:0000256" key="3">
    <source>
        <dbReference type="ARBA" id="ARBA00022989"/>
    </source>
</evidence>
<evidence type="ECO:0000313" key="8">
    <source>
        <dbReference type="Proteomes" id="UP000433876"/>
    </source>
</evidence>
<evidence type="ECO:0000313" key="7">
    <source>
        <dbReference type="EMBL" id="KAA8624069.1"/>
    </source>
</evidence>
<feature type="transmembrane region" description="Helical" evidence="6">
    <location>
        <begin position="74"/>
        <end position="94"/>
    </location>
</feature>
<evidence type="ECO:0000256" key="5">
    <source>
        <dbReference type="SAM" id="MobiDB-lite"/>
    </source>
</evidence>
<name>A0A8S8ZGJ6_SORMA</name>
<feature type="transmembrane region" description="Helical" evidence="6">
    <location>
        <begin position="303"/>
        <end position="321"/>
    </location>
</feature>
<dbReference type="PANTHER" id="PTHR23294">
    <property type="entry name" value="ET TRANSLATION PRODUCT-RELATED"/>
    <property type="match status" value="1"/>
</dbReference>
<sequence>MSSTDNKEKNVELGPVSTGSDADDQHITKPVSKFTRWYRSPLFNVIMVGLISFTQPGIWNALNSTGAGGAQEPYLVNGSNSLTFGIMVFGCSLFSILSNKIGIKWVLIIGTLGYAPYSASLYVNNRYGTEWFVLFGGALCGIAASALWASEGAIALGYADIKDRGKFTGIWLGLRELGQLIGASIQLSLNVKKEGRGKVGYTTYLVIKPDGTRLKDPTLNKTVKGEFKKIWSLFKRRQMYLLVPILIGFQWNSTYLGIYMTKYFSVRSRTLGSLVSGIAATAANIFWGWFYDRQSLSRPTVAKITWAFFVVLMLGTFGWQTANEKMYGDLKSAGTPVTLDWANPGFGRGFASMVILRFLNESHYMFVYWLIGAFFDDLETLGLAVGIVRSFESVGSCLAFGIGAAQVAPMVNLIIAFAMFGFTIPATSAVVFMVPERPVNLRKLEDGSTSEGEAEVVVAAKEASIEGSVQATAPGSRDGKGEPPVYELK</sequence>
<reference evidence="7 8" key="1">
    <citation type="submission" date="2017-07" db="EMBL/GenBank/DDBJ databases">
        <title>Genome sequence of the Sordaria macrospora wild type strain R19027.</title>
        <authorList>
            <person name="Nowrousian M."/>
            <person name="Teichert I."/>
            <person name="Kueck U."/>
        </authorList>
    </citation>
    <scope>NUCLEOTIDE SEQUENCE [LARGE SCALE GENOMIC DNA]</scope>
    <source>
        <strain evidence="7 8">R19027</strain>
        <tissue evidence="7">Mycelium</tissue>
    </source>
</reference>
<keyword evidence="4 6" id="KW-0472">Membrane</keyword>
<feature type="transmembrane region" description="Helical" evidence="6">
    <location>
        <begin position="101"/>
        <end position="119"/>
    </location>
</feature>
<feature type="region of interest" description="Disordered" evidence="5">
    <location>
        <begin position="467"/>
        <end position="489"/>
    </location>
</feature>
<feature type="transmembrane region" description="Helical" evidence="6">
    <location>
        <begin position="42"/>
        <end position="62"/>
    </location>
</feature>
<dbReference type="SUPFAM" id="SSF103473">
    <property type="entry name" value="MFS general substrate transporter"/>
    <property type="match status" value="1"/>
</dbReference>
<dbReference type="Pfam" id="PF07690">
    <property type="entry name" value="MFS_1"/>
    <property type="match status" value="1"/>
</dbReference>
<dbReference type="GO" id="GO:0022857">
    <property type="term" value="F:transmembrane transporter activity"/>
    <property type="evidence" value="ECO:0007669"/>
    <property type="project" value="InterPro"/>
</dbReference>
<keyword evidence="3 6" id="KW-1133">Transmembrane helix</keyword>
<dbReference type="Proteomes" id="UP000433876">
    <property type="component" value="Unassembled WGS sequence"/>
</dbReference>
<proteinExistence type="predicted"/>
<feature type="transmembrane region" description="Helical" evidence="6">
    <location>
        <begin position="411"/>
        <end position="434"/>
    </location>
</feature>
<feature type="region of interest" description="Disordered" evidence="5">
    <location>
        <begin position="1"/>
        <end position="24"/>
    </location>
</feature>
<feature type="compositionally biased region" description="Basic and acidic residues" evidence="5">
    <location>
        <begin position="1"/>
        <end position="11"/>
    </location>
</feature>
<evidence type="ECO:0008006" key="9">
    <source>
        <dbReference type="Google" id="ProtNLM"/>
    </source>
</evidence>
<dbReference type="VEuPathDB" id="FungiDB:SMAC_04654"/>
<dbReference type="OMA" id="YMFVYWL"/>
<evidence type="ECO:0000256" key="1">
    <source>
        <dbReference type="ARBA" id="ARBA00004141"/>
    </source>
</evidence>
<dbReference type="InterPro" id="IPR036259">
    <property type="entry name" value="MFS_trans_sf"/>
</dbReference>
<keyword evidence="2 6" id="KW-0812">Transmembrane</keyword>
<gene>
    <name evidence="7" type="ORF">SMACR_04654</name>
</gene>
<accession>A0A8S8ZGJ6</accession>
<dbReference type="EMBL" id="NMPR01000266">
    <property type="protein sequence ID" value="KAA8624069.1"/>
    <property type="molecule type" value="Genomic_DNA"/>
</dbReference>
<evidence type="ECO:0000256" key="4">
    <source>
        <dbReference type="ARBA" id="ARBA00023136"/>
    </source>
</evidence>
<dbReference type="InterPro" id="IPR011701">
    <property type="entry name" value="MFS"/>
</dbReference>
<evidence type="ECO:0000256" key="2">
    <source>
        <dbReference type="ARBA" id="ARBA00022692"/>
    </source>
</evidence>
<feature type="transmembrane region" description="Helical" evidence="6">
    <location>
        <begin position="239"/>
        <end position="259"/>
    </location>
</feature>
<dbReference type="PANTHER" id="PTHR23294:SF57">
    <property type="entry name" value="CINA C-TERMINAL DOMAIN-CONTAINING PROTEIN"/>
    <property type="match status" value="1"/>
</dbReference>
<evidence type="ECO:0000256" key="6">
    <source>
        <dbReference type="SAM" id="Phobius"/>
    </source>
</evidence>
<comment type="caution">
    <text evidence="7">The sequence shown here is derived from an EMBL/GenBank/DDBJ whole genome shotgun (WGS) entry which is preliminary data.</text>
</comment>
<dbReference type="InterPro" id="IPR051617">
    <property type="entry name" value="UNC-93-like_regulator"/>
</dbReference>
<feature type="transmembrane region" description="Helical" evidence="6">
    <location>
        <begin position="271"/>
        <end position="291"/>
    </location>
</feature>
<organism evidence="7 8">
    <name type="scientific">Sordaria macrospora</name>
    <dbReference type="NCBI Taxonomy" id="5147"/>
    <lineage>
        <taxon>Eukaryota</taxon>
        <taxon>Fungi</taxon>
        <taxon>Dikarya</taxon>
        <taxon>Ascomycota</taxon>
        <taxon>Pezizomycotina</taxon>
        <taxon>Sordariomycetes</taxon>
        <taxon>Sordariomycetidae</taxon>
        <taxon>Sordariales</taxon>
        <taxon>Sordariaceae</taxon>
        <taxon>Sordaria</taxon>
    </lineage>
</organism>
<feature type="transmembrane region" description="Helical" evidence="6">
    <location>
        <begin position="131"/>
        <end position="158"/>
    </location>
</feature>
<comment type="subcellular location">
    <subcellularLocation>
        <location evidence="1">Membrane</location>
        <topology evidence="1">Multi-pass membrane protein</topology>
    </subcellularLocation>
</comment>
<protein>
    <recommendedName>
        <fullName evidence="9">DUF895 domain membrane protein</fullName>
    </recommendedName>
</protein>